<dbReference type="EMBL" id="JH651381">
    <property type="protein sequence ID" value="EIJ37034.1"/>
    <property type="molecule type" value="Genomic_DNA"/>
</dbReference>
<gene>
    <name evidence="1" type="ORF">Thini_0019</name>
</gene>
<evidence type="ECO:0000313" key="1">
    <source>
        <dbReference type="EMBL" id="EIJ37034.1"/>
    </source>
</evidence>
<accession>A0A656HLN4</accession>
<reference evidence="2" key="1">
    <citation type="journal article" date="2011" name="Stand. Genomic Sci.">
        <title>Genome sequence of the filamentous, gliding Thiothrix nivea neotype strain (JP2(T)).</title>
        <authorList>
            <person name="Lapidus A."/>
            <person name="Nolan M."/>
            <person name="Lucas S."/>
            <person name="Glavina Del Rio T."/>
            <person name="Tice H."/>
            <person name="Cheng J.F."/>
            <person name="Tapia R."/>
            <person name="Han C."/>
            <person name="Goodwin L."/>
            <person name="Pitluck S."/>
            <person name="Liolios K."/>
            <person name="Pagani I."/>
            <person name="Ivanova N."/>
            <person name="Huntemann M."/>
            <person name="Mavromatis K."/>
            <person name="Mikhailova N."/>
            <person name="Pati A."/>
            <person name="Chen A."/>
            <person name="Palaniappan K."/>
            <person name="Land M."/>
            <person name="Brambilla E.M."/>
            <person name="Rohde M."/>
            <person name="Abt B."/>
            <person name="Verbarg S."/>
            <person name="Goker M."/>
            <person name="Bristow J."/>
            <person name="Eisen J.A."/>
            <person name="Markowitz V."/>
            <person name="Hugenholtz P."/>
            <person name="Kyrpides N.C."/>
            <person name="Klenk H.P."/>
            <person name="Woyke T."/>
        </authorList>
    </citation>
    <scope>NUCLEOTIDE SEQUENCE [LARGE SCALE GENOMIC DNA]</scope>
    <source>
        <strain evidence="2">ATCC 35100 / DSM 5205 / JP2</strain>
    </source>
</reference>
<name>A0A656HLN4_THINJ</name>
<dbReference type="AlphaFoldDB" id="A0A656HLN4"/>
<evidence type="ECO:0000313" key="2">
    <source>
        <dbReference type="Proteomes" id="UP000005317"/>
    </source>
</evidence>
<dbReference type="Proteomes" id="UP000005317">
    <property type="component" value="Unassembled WGS sequence"/>
</dbReference>
<dbReference type="RefSeq" id="WP_002706486.1">
    <property type="nucleotide sequence ID" value="NZ_JH651381.1"/>
</dbReference>
<keyword evidence="2" id="KW-1185">Reference proteome</keyword>
<organism evidence="1 2">
    <name type="scientific">Thiothrix nivea (strain ATCC 35100 / DSM 5205 / JP2)</name>
    <dbReference type="NCBI Taxonomy" id="870187"/>
    <lineage>
        <taxon>Bacteria</taxon>
        <taxon>Pseudomonadati</taxon>
        <taxon>Pseudomonadota</taxon>
        <taxon>Gammaproteobacteria</taxon>
        <taxon>Thiotrichales</taxon>
        <taxon>Thiotrichaceae</taxon>
        <taxon>Thiothrix</taxon>
    </lineage>
</organism>
<proteinExistence type="predicted"/>
<protein>
    <submittedName>
        <fullName evidence="1">Uncharacterized protein</fullName>
    </submittedName>
</protein>
<sequence>MSEEPPNYANLELTLKGLENELRAIVDDPAASYWLKQAVAELWKRDVVDALHDLDVLRELLEAKHRTDLLMLERWATCHDGTKH</sequence>